<feature type="domain" description="IDEAL" evidence="1">
    <location>
        <begin position="115"/>
        <end position="147"/>
    </location>
</feature>
<evidence type="ECO:0000313" key="3">
    <source>
        <dbReference type="Proteomes" id="UP000622860"/>
    </source>
</evidence>
<keyword evidence="3" id="KW-1185">Reference proteome</keyword>
<proteinExistence type="predicted"/>
<sequence length="147" mass="17293">MVAIKKLKPYFIKADTNIVRVLVDYEYFSLIIDKEVYQFVPFRAKEIIVNRNTKKIVNMDAVFTFKNGKDMIHIGMPELVLLPDFLIQLHTIVKPYYIKNSSENDSQITNKNVIIIDELEQLNIKRLIDKALDERDKGLFYKLVKLL</sequence>
<dbReference type="InterPro" id="IPR014957">
    <property type="entry name" value="IDEAL_dom"/>
</dbReference>
<dbReference type="SMART" id="SM00914">
    <property type="entry name" value="IDEAL"/>
    <property type="match status" value="1"/>
</dbReference>
<evidence type="ECO:0000259" key="1">
    <source>
        <dbReference type="SMART" id="SM00914"/>
    </source>
</evidence>
<dbReference type="EMBL" id="BMFR01000002">
    <property type="protein sequence ID" value="GGG67527.1"/>
    <property type="molecule type" value="Genomic_DNA"/>
</dbReference>
<dbReference type="Gene3D" id="4.10.810.10">
    <property type="entry name" value="Virus Scaffolding Protein, Chain A"/>
    <property type="match status" value="1"/>
</dbReference>
<dbReference type="Pfam" id="PF08858">
    <property type="entry name" value="IDEAL"/>
    <property type="match status" value="1"/>
</dbReference>
<accession>A0A917H4T7</accession>
<dbReference type="InterPro" id="IPR027393">
    <property type="entry name" value="Virus_scaffolding_prot_C"/>
</dbReference>
<reference evidence="2" key="2">
    <citation type="submission" date="2020-09" db="EMBL/GenBank/DDBJ databases">
        <authorList>
            <person name="Sun Q."/>
            <person name="Zhou Y."/>
        </authorList>
    </citation>
    <scope>NUCLEOTIDE SEQUENCE</scope>
    <source>
        <strain evidence="2">CGMCC 1.12754</strain>
    </source>
</reference>
<reference evidence="2" key="1">
    <citation type="journal article" date="2014" name="Int. J. Syst. Evol. Microbiol.">
        <title>Complete genome sequence of Corynebacterium casei LMG S-19264T (=DSM 44701T), isolated from a smear-ripened cheese.</title>
        <authorList>
            <consortium name="US DOE Joint Genome Institute (JGI-PGF)"/>
            <person name="Walter F."/>
            <person name="Albersmeier A."/>
            <person name="Kalinowski J."/>
            <person name="Ruckert C."/>
        </authorList>
    </citation>
    <scope>NUCLEOTIDE SEQUENCE</scope>
    <source>
        <strain evidence="2">CGMCC 1.12754</strain>
    </source>
</reference>
<dbReference type="AlphaFoldDB" id="A0A917H4T7"/>
<evidence type="ECO:0000313" key="2">
    <source>
        <dbReference type="EMBL" id="GGG67527.1"/>
    </source>
</evidence>
<dbReference type="Proteomes" id="UP000622860">
    <property type="component" value="Unassembled WGS sequence"/>
</dbReference>
<protein>
    <recommendedName>
        <fullName evidence="1">IDEAL domain-containing protein</fullName>
    </recommendedName>
</protein>
<name>A0A917H4T7_9BACI</name>
<gene>
    <name evidence="2" type="ORF">GCM10011398_09130</name>
</gene>
<dbReference type="RefSeq" id="WP_188454159.1">
    <property type="nucleotide sequence ID" value="NZ_BMFR01000002.1"/>
</dbReference>
<organism evidence="2 3">
    <name type="scientific">Virgibacillus oceani</name>
    <dbReference type="NCBI Taxonomy" id="1479511"/>
    <lineage>
        <taxon>Bacteria</taxon>
        <taxon>Bacillati</taxon>
        <taxon>Bacillota</taxon>
        <taxon>Bacilli</taxon>
        <taxon>Bacillales</taxon>
        <taxon>Bacillaceae</taxon>
        <taxon>Virgibacillus</taxon>
    </lineage>
</organism>
<comment type="caution">
    <text evidence="2">The sequence shown here is derived from an EMBL/GenBank/DDBJ whole genome shotgun (WGS) entry which is preliminary data.</text>
</comment>